<reference evidence="3" key="1">
    <citation type="submission" date="2019-08" db="EMBL/GenBank/DDBJ databases">
        <title>The improved chromosome-level genome for the pearl oyster Pinctada fucata martensii using PacBio sequencing and Hi-C.</title>
        <authorList>
            <person name="Zheng Z."/>
        </authorList>
    </citation>
    <scope>NUCLEOTIDE SEQUENCE</scope>
    <source>
        <strain evidence="3">ZZ-2019</strain>
        <tissue evidence="3">Adductor muscle</tissue>
    </source>
</reference>
<dbReference type="EMBL" id="VSWD01000010">
    <property type="protein sequence ID" value="KAK3090089.1"/>
    <property type="molecule type" value="Genomic_DNA"/>
</dbReference>
<dbReference type="Proteomes" id="UP001186944">
    <property type="component" value="Unassembled WGS sequence"/>
</dbReference>
<evidence type="ECO:0000313" key="3">
    <source>
        <dbReference type="EMBL" id="KAK3090089.1"/>
    </source>
</evidence>
<dbReference type="PANTHER" id="PTHR16026">
    <property type="entry name" value="CARTILAGE ACIDIC PROTEIN 1"/>
    <property type="match status" value="1"/>
</dbReference>
<dbReference type="SUPFAM" id="SSF69318">
    <property type="entry name" value="Integrin alpha N-terminal domain"/>
    <property type="match status" value="1"/>
</dbReference>
<dbReference type="InterPro" id="IPR013517">
    <property type="entry name" value="FG-GAP"/>
</dbReference>
<dbReference type="InterPro" id="IPR011519">
    <property type="entry name" value="UnbV_ASPIC"/>
</dbReference>
<dbReference type="AlphaFoldDB" id="A0AA88XQY1"/>
<dbReference type="Pfam" id="PF13517">
    <property type="entry name" value="FG-GAP_3"/>
    <property type="match status" value="3"/>
</dbReference>
<organism evidence="3 4">
    <name type="scientific">Pinctada imbricata</name>
    <name type="common">Atlantic pearl-oyster</name>
    <name type="synonym">Pinctada martensii</name>
    <dbReference type="NCBI Taxonomy" id="66713"/>
    <lineage>
        <taxon>Eukaryota</taxon>
        <taxon>Metazoa</taxon>
        <taxon>Spiralia</taxon>
        <taxon>Lophotrochozoa</taxon>
        <taxon>Mollusca</taxon>
        <taxon>Bivalvia</taxon>
        <taxon>Autobranchia</taxon>
        <taxon>Pteriomorphia</taxon>
        <taxon>Pterioida</taxon>
        <taxon>Pterioidea</taxon>
        <taxon>Pteriidae</taxon>
        <taxon>Pinctada</taxon>
    </lineage>
</organism>
<protein>
    <recommendedName>
        <fullName evidence="2">ASPIC/UnbV domain-containing protein</fullName>
    </recommendedName>
</protein>
<name>A0AA88XQY1_PINIB</name>
<evidence type="ECO:0000313" key="4">
    <source>
        <dbReference type="Proteomes" id="UP001186944"/>
    </source>
</evidence>
<gene>
    <name evidence="3" type="ORF">FSP39_009088</name>
</gene>
<dbReference type="PANTHER" id="PTHR16026:SF0">
    <property type="entry name" value="CARTILAGE ACIDIC PROTEIN 1"/>
    <property type="match status" value="1"/>
</dbReference>
<proteinExistence type="predicted"/>
<dbReference type="InterPro" id="IPR028994">
    <property type="entry name" value="Integrin_alpha_N"/>
</dbReference>
<keyword evidence="1" id="KW-0732">Signal</keyword>
<feature type="domain" description="ASPIC/UnbV" evidence="2">
    <location>
        <begin position="430"/>
        <end position="486"/>
    </location>
</feature>
<dbReference type="Pfam" id="PF07593">
    <property type="entry name" value="UnbV_ASPIC"/>
    <property type="match status" value="1"/>
</dbReference>
<dbReference type="InterPro" id="IPR027039">
    <property type="entry name" value="Crtac1"/>
</dbReference>
<evidence type="ECO:0000259" key="2">
    <source>
        <dbReference type="Pfam" id="PF07593"/>
    </source>
</evidence>
<comment type="caution">
    <text evidence="3">The sequence shown here is derived from an EMBL/GenBank/DDBJ whole genome shotgun (WGS) entry which is preliminary data.</text>
</comment>
<evidence type="ECO:0000256" key="1">
    <source>
        <dbReference type="ARBA" id="ARBA00022729"/>
    </source>
</evidence>
<dbReference type="Gene3D" id="2.130.10.130">
    <property type="entry name" value="Integrin alpha, N-terminal"/>
    <property type="match status" value="1"/>
</dbReference>
<accession>A0AA88XQY1</accession>
<keyword evidence="4" id="KW-1185">Reference proteome</keyword>
<sequence>MFRRTNWLDGLRTNQLNYGVAVSDVDHDGKMDWIVAGYSGQNFVLRYNNGSRKLENIARGNTPYEALMDTRGRAIGVTACDIDGDGKEEIYFLNTNGAYSGRSSYGDKLFKWRNGRYEELYSDDINRGVTAKDFAGRSVACVDRKGTGKYSIVIATYGQTRWENGRRVRQGLFAMVEMDDSHPMNNVDTGAIVLRNVAAEVGIERGTGGRGIVVGPIIGEDGRSDIFFGNEGNYWMRNPGNNFLFENLGNGTFRDIAGQSGVADANNNVRGVTVGDYNRDGLIDIAYGNWNGPHRLFLQNPRRNGQVSFSNVAGGSDYETATRIRTVISADFDNDGNTEFFMNNIGQPNKLFTFDGRNLSPVDIGRADERRGHGTGAAVADMDGDGKLDLLISHGESTSEPLSVYRVRGRNARRKNWIRVMPKTLYGAPARGALVKVTTQSGRVYSHVIDGGSGYLCEMEPFAHVGLGSDIARRLVIRWPDGQTKIMNLRRRQNRREHVIDHPRRTT</sequence>